<dbReference type="InterPro" id="IPR013766">
    <property type="entry name" value="Thioredoxin_domain"/>
</dbReference>
<keyword evidence="5" id="KW-0413">Isomerase</keyword>
<dbReference type="Gene3D" id="3.40.30.10">
    <property type="entry name" value="Glutaredoxin"/>
    <property type="match status" value="1"/>
</dbReference>
<accession>A0A4R2GYK6</accession>
<dbReference type="PANTHER" id="PTHR13887">
    <property type="entry name" value="GLUTATHIONE S-TRANSFERASE KAPPA"/>
    <property type="match status" value="1"/>
</dbReference>
<dbReference type="OrthoDB" id="8478320at2"/>
<comment type="caution">
    <text evidence="5">The sequence shown here is derived from an EMBL/GenBank/DDBJ whole genome shotgun (WGS) entry which is preliminary data.</text>
</comment>
<name>A0A4R2GYK6_9HYPH</name>
<feature type="domain" description="Thioredoxin" evidence="4">
    <location>
        <begin position="22"/>
        <end position="212"/>
    </location>
</feature>
<dbReference type="EMBL" id="SLWL01000001">
    <property type="protein sequence ID" value="TCO16167.1"/>
    <property type="molecule type" value="Genomic_DNA"/>
</dbReference>
<proteinExistence type="inferred from homology"/>
<dbReference type="SUPFAM" id="SSF52833">
    <property type="entry name" value="Thioredoxin-like"/>
    <property type="match status" value="1"/>
</dbReference>
<evidence type="ECO:0000256" key="2">
    <source>
        <dbReference type="ARBA" id="ARBA00005791"/>
    </source>
</evidence>
<keyword evidence="3" id="KW-0732">Signal</keyword>
<dbReference type="PANTHER" id="PTHR13887:SF56">
    <property type="entry name" value="THIOREDOXIN-LIKE REDUCTASE RV2466C"/>
    <property type="match status" value="1"/>
</dbReference>
<evidence type="ECO:0000259" key="4">
    <source>
        <dbReference type="PROSITE" id="PS51352"/>
    </source>
</evidence>
<dbReference type="Proteomes" id="UP000294881">
    <property type="component" value="Unassembled WGS sequence"/>
</dbReference>
<dbReference type="Pfam" id="PF13462">
    <property type="entry name" value="Thioredoxin_4"/>
    <property type="match status" value="1"/>
</dbReference>
<comment type="similarity">
    <text evidence="2">Belongs to the thioredoxin family. DsbA subfamily.</text>
</comment>
<feature type="chain" id="PRO_5020683439" evidence="3">
    <location>
        <begin position="31"/>
        <end position="213"/>
    </location>
</feature>
<dbReference type="PROSITE" id="PS51318">
    <property type="entry name" value="TAT"/>
    <property type="match status" value="1"/>
</dbReference>
<keyword evidence="6" id="KW-1185">Reference proteome</keyword>
<evidence type="ECO:0000256" key="1">
    <source>
        <dbReference type="ARBA" id="ARBA00003565"/>
    </source>
</evidence>
<dbReference type="InterPro" id="IPR012336">
    <property type="entry name" value="Thioredoxin-like_fold"/>
</dbReference>
<dbReference type="InterPro" id="IPR036249">
    <property type="entry name" value="Thioredoxin-like_sf"/>
</dbReference>
<protein>
    <submittedName>
        <fullName evidence="5">Protein-disulfide isomerase</fullName>
    </submittedName>
</protein>
<dbReference type="GO" id="GO:0016853">
    <property type="term" value="F:isomerase activity"/>
    <property type="evidence" value="ECO:0007669"/>
    <property type="project" value="UniProtKB-KW"/>
</dbReference>
<comment type="function">
    <text evidence="1">May be required for disulfide bond formation in some proteins.</text>
</comment>
<reference evidence="5 6" key="1">
    <citation type="submission" date="2019-03" db="EMBL/GenBank/DDBJ databases">
        <title>Genomic Encyclopedia of Type Strains, Phase IV (KMG-IV): sequencing the most valuable type-strain genomes for metagenomic binning, comparative biology and taxonomic classification.</title>
        <authorList>
            <person name="Goeker M."/>
        </authorList>
    </citation>
    <scope>NUCLEOTIDE SEQUENCE [LARGE SCALE GENOMIC DNA]</scope>
    <source>
        <strain evidence="5 6">DSM 22958</strain>
    </source>
</reference>
<evidence type="ECO:0000313" key="6">
    <source>
        <dbReference type="Proteomes" id="UP000294881"/>
    </source>
</evidence>
<feature type="signal peptide" evidence="3">
    <location>
        <begin position="1"/>
        <end position="30"/>
    </location>
</feature>
<dbReference type="PROSITE" id="PS51352">
    <property type="entry name" value="THIOREDOXIN_2"/>
    <property type="match status" value="1"/>
</dbReference>
<gene>
    <name evidence="5" type="ORF">EV666_101420</name>
</gene>
<dbReference type="InterPro" id="IPR006311">
    <property type="entry name" value="TAT_signal"/>
</dbReference>
<evidence type="ECO:0000256" key="3">
    <source>
        <dbReference type="SAM" id="SignalP"/>
    </source>
</evidence>
<organism evidence="5 6">
    <name type="scientific">Camelimonas lactis</name>
    <dbReference type="NCBI Taxonomy" id="659006"/>
    <lineage>
        <taxon>Bacteria</taxon>
        <taxon>Pseudomonadati</taxon>
        <taxon>Pseudomonadota</taxon>
        <taxon>Alphaproteobacteria</taxon>
        <taxon>Hyphomicrobiales</taxon>
        <taxon>Chelatococcaceae</taxon>
        <taxon>Camelimonas</taxon>
    </lineage>
</organism>
<evidence type="ECO:0000313" key="5">
    <source>
        <dbReference type="EMBL" id="TCO16167.1"/>
    </source>
</evidence>
<sequence length="213" mass="23274">MITRRRLLETMAIGAALTVAGGLGLAPAMAQTVSAQELGEAGPLGDVTLGDKGAKVHVIEYASLTCSHCADFHNTTFPEFRKKYIDTGKVRFTLREFPLDPLAAAGFMLARCEGNDKYYPVTDLLFSRQNDWAFTQKPLEGLTNLLKQAGFTQEKVENCLKDQKILDAVNAVRDRGAKLGVNSTPTFFINGKTYRGALSMEDLDKALKPLLGE</sequence>
<dbReference type="RefSeq" id="WP_132002216.1">
    <property type="nucleotide sequence ID" value="NZ_JBHUNN010000002.1"/>
</dbReference>
<dbReference type="AlphaFoldDB" id="A0A4R2GYK6"/>